<evidence type="ECO:0000256" key="2">
    <source>
        <dbReference type="ARBA" id="ARBA00022801"/>
    </source>
</evidence>
<dbReference type="PANTHER" id="PTHR42715:SF10">
    <property type="entry name" value="BETA-GLUCOSIDASE"/>
    <property type="match status" value="1"/>
</dbReference>
<dbReference type="GO" id="GO:0004553">
    <property type="term" value="F:hydrolase activity, hydrolyzing O-glycosyl compounds"/>
    <property type="evidence" value="ECO:0007669"/>
    <property type="project" value="InterPro"/>
</dbReference>
<dbReference type="PRINTS" id="PR00133">
    <property type="entry name" value="GLHYDRLASE3"/>
</dbReference>
<keyword evidence="2" id="KW-0378">Hydrolase</keyword>
<dbReference type="Pfam" id="PF14310">
    <property type="entry name" value="Fn3-like"/>
    <property type="match status" value="1"/>
</dbReference>
<comment type="similarity">
    <text evidence="1">Belongs to the glycosyl hydrolase 3 family.</text>
</comment>
<dbReference type="Pfam" id="PF01915">
    <property type="entry name" value="Glyco_hydro_3_C"/>
    <property type="match status" value="1"/>
</dbReference>
<keyword evidence="3" id="KW-0732">Signal</keyword>
<dbReference type="InterPro" id="IPR001764">
    <property type="entry name" value="Glyco_hydro_3_N"/>
</dbReference>
<evidence type="ECO:0000313" key="5">
    <source>
        <dbReference type="EMBL" id="GEA87393.1"/>
    </source>
</evidence>
<feature type="signal peptide" evidence="3">
    <location>
        <begin position="1"/>
        <end position="31"/>
    </location>
</feature>
<comment type="caution">
    <text evidence="5">The sequence shown here is derived from an EMBL/GenBank/DDBJ whole genome shotgun (WGS) entry which is preliminary data.</text>
</comment>
<dbReference type="EMBL" id="BJLR01000013">
    <property type="protein sequence ID" value="GEA87393.1"/>
    <property type="molecule type" value="Genomic_DNA"/>
</dbReference>
<dbReference type="Gene3D" id="3.20.20.300">
    <property type="entry name" value="Glycoside hydrolase, family 3, N-terminal domain"/>
    <property type="match status" value="1"/>
</dbReference>
<dbReference type="InterPro" id="IPR013783">
    <property type="entry name" value="Ig-like_fold"/>
</dbReference>
<dbReference type="Proteomes" id="UP000317046">
    <property type="component" value="Unassembled WGS sequence"/>
</dbReference>
<feature type="domain" description="PA14" evidence="4">
    <location>
        <begin position="478"/>
        <end position="635"/>
    </location>
</feature>
<evidence type="ECO:0000256" key="1">
    <source>
        <dbReference type="ARBA" id="ARBA00005336"/>
    </source>
</evidence>
<dbReference type="GO" id="GO:0005975">
    <property type="term" value="P:carbohydrate metabolic process"/>
    <property type="evidence" value="ECO:0007669"/>
    <property type="project" value="InterPro"/>
</dbReference>
<organism evidence="5 6">
    <name type="scientific">Cellulomonas cellasea</name>
    <dbReference type="NCBI Taxonomy" id="43670"/>
    <lineage>
        <taxon>Bacteria</taxon>
        <taxon>Bacillati</taxon>
        <taxon>Actinomycetota</taxon>
        <taxon>Actinomycetes</taxon>
        <taxon>Micrococcales</taxon>
        <taxon>Cellulomonadaceae</taxon>
        <taxon>Cellulomonas</taxon>
    </lineage>
</organism>
<dbReference type="InterPro" id="IPR036962">
    <property type="entry name" value="Glyco_hydro_3_N_sf"/>
</dbReference>
<name>A0A4Y3KTQ5_9CELL</name>
<dbReference type="RefSeq" id="WP_141372097.1">
    <property type="nucleotide sequence ID" value="NZ_BJLR01000013.1"/>
</dbReference>
<gene>
    <name evidence="5" type="ORF">CCE01nite_13420</name>
</gene>
<dbReference type="SUPFAM" id="SSF52279">
    <property type="entry name" value="Beta-D-glucan exohydrolase, C-terminal domain"/>
    <property type="match status" value="1"/>
</dbReference>
<evidence type="ECO:0000259" key="4">
    <source>
        <dbReference type="PROSITE" id="PS51820"/>
    </source>
</evidence>
<dbReference type="InterPro" id="IPR002772">
    <property type="entry name" value="Glyco_hydro_3_C"/>
</dbReference>
<reference evidence="5" key="1">
    <citation type="submission" date="2019-06" db="EMBL/GenBank/DDBJ databases">
        <title>Whole genome shotgun sequence of Cellulomonas cellasea NBRC 3753.</title>
        <authorList>
            <person name="Hosoyama A."/>
            <person name="Uohara A."/>
            <person name="Ohji S."/>
            <person name="Ichikawa N."/>
        </authorList>
    </citation>
    <scope>NUCLEOTIDE SEQUENCE [LARGE SCALE GENOMIC DNA]</scope>
    <source>
        <strain evidence="5">NBRC 3753</strain>
    </source>
</reference>
<dbReference type="Pfam" id="PF00933">
    <property type="entry name" value="Glyco_hydro_3"/>
    <property type="match status" value="1"/>
</dbReference>
<evidence type="ECO:0000313" key="6">
    <source>
        <dbReference type="Proteomes" id="UP000317046"/>
    </source>
</evidence>
<feature type="chain" id="PRO_5021237458" evidence="3">
    <location>
        <begin position="32"/>
        <end position="916"/>
    </location>
</feature>
<dbReference type="InterPro" id="IPR011658">
    <property type="entry name" value="PA14_dom"/>
</dbReference>
<dbReference type="InterPro" id="IPR050288">
    <property type="entry name" value="Cellulose_deg_GH3"/>
</dbReference>
<dbReference type="AlphaFoldDB" id="A0A4Y3KTQ5"/>
<protein>
    <submittedName>
        <fullName evidence="5">Beta-glucosidase</fullName>
    </submittedName>
</protein>
<dbReference type="InterPro" id="IPR036881">
    <property type="entry name" value="Glyco_hydro_3_C_sf"/>
</dbReference>
<evidence type="ECO:0000256" key="3">
    <source>
        <dbReference type="SAM" id="SignalP"/>
    </source>
</evidence>
<dbReference type="InterPro" id="IPR017853">
    <property type="entry name" value="GH"/>
</dbReference>
<dbReference type="Gene3D" id="3.40.50.1700">
    <property type="entry name" value="Glycoside hydrolase family 3 C-terminal domain"/>
    <property type="match status" value="1"/>
</dbReference>
<keyword evidence="6" id="KW-1185">Reference proteome</keyword>
<dbReference type="PROSITE" id="PS51820">
    <property type="entry name" value="PA14"/>
    <property type="match status" value="1"/>
</dbReference>
<dbReference type="InterPro" id="IPR026891">
    <property type="entry name" value="Fn3-like"/>
</dbReference>
<dbReference type="SUPFAM" id="SSF51445">
    <property type="entry name" value="(Trans)glycosidases"/>
    <property type="match status" value="1"/>
</dbReference>
<dbReference type="InterPro" id="IPR037524">
    <property type="entry name" value="PA14/GLEYA"/>
</dbReference>
<dbReference type="Pfam" id="PF07691">
    <property type="entry name" value="PA14"/>
    <property type="match status" value="1"/>
</dbReference>
<sequence length="916" mass="96905">MPPARVSSARLRVVVTLSAAALVVSAGAASAATPDLDREAATAERLQPQSFPTTWWWDESEEDTERARDLLRQMTLDEKVNMMHGELNNYYGFYNGPIERLGIPALTMADGPAGVRIANPDVNDQEATQLPAPIALAATWDRDLAQQYGDVEGDEAFRTGHNVLLSPAVDIARVAQAGRAFEALGEDPLLSGTMGAGVIRGIQSHPVVADIKHYNVYTQETNRLSGGNAVVEERALQEIYTRPFAIGIEQGRPGSAMCAFNKVNGVWACESDELLNQILKEQLDFQGWVMSDYGATHSTVQAANAGLDQEMPGNTTPDVGPGTCYFCGPLLDAVRSGQVPESRVDDAVLRILRPMFGLGLFDHPPVIEPLPEAEHGAFARLVAERAMVLLKNDGGALPLTDSVGSIAVIGADADSVVAGGGSSLVKPTYTVSPLQGIQDRVAAGVDVRHVAGADPVTSASLIPGPDPIPSDFLTSALGDGAGLRAEYFSTQDFSGETIADRTDPYAAINAGFFLFEGFNSQSPDFPVQTRDMGASIRWTGELTAPTTGTYELAVTTTGSAVVYLDDVAVLTATPSGSSAPTTTTAAVDLEAGVARDLRVEFVNNGPGGTDAGAVFQLGWTTPEGVVAPQALEAAALARSSQAAVVVVRDYSSEGGDKPDLDLPNGQVELIRQVAAANPRTVVVLATGGAVQTSDWEDGVPAIVHSWFGGQEQGNALAGILFGDVNPSGKLPVTMPVDEESTPVSAPEQFPGDGLDQQFSEGIYVGYRGYEEFDIEPQYPFGHGLSYTTFDYRNLRTSINAGGGQDGDGAQLRVRVAVRNTGTVAGTETVQVYVGNLPTRRVESSPKVLAGWETVTLQPGERRQVTVTLSPESVSYWDVDRDRWQTPRGTIPVYVGSSSTDVRLTGSLRIGGSALLP</sequence>
<dbReference type="SMART" id="SM00758">
    <property type="entry name" value="PA14"/>
    <property type="match status" value="1"/>
</dbReference>
<dbReference type="SMART" id="SM01217">
    <property type="entry name" value="Fn3_like"/>
    <property type="match status" value="1"/>
</dbReference>
<dbReference type="Gene3D" id="2.60.120.260">
    <property type="entry name" value="Galactose-binding domain-like"/>
    <property type="match status" value="1"/>
</dbReference>
<proteinExistence type="inferred from homology"/>
<accession>A0A4Y3KTQ5</accession>
<dbReference type="Gene3D" id="2.60.40.10">
    <property type="entry name" value="Immunoglobulins"/>
    <property type="match status" value="1"/>
</dbReference>
<dbReference type="PANTHER" id="PTHR42715">
    <property type="entry name" value="BETA-GLUCOSIDASE"/>
    <property type="match status" value="1"/>
</dbReference>